<evidence type="ECO:0000313" key="3">
    <source>
        <dbReference type="EMBL" id="ADY51139.1"/>
    </source>
</evidence>
<gene>
    <name evidence="3" type="ordered locus">Pedsa_0560</name>
</gene>
<dbReference type="KEGG" id="psn:Pedsa_0560"/>
<dbReference type="SUPFAM" id="SSF52540">
    <property type="entry name" value="P-loop containing nucleoside triphosphate hydrolases"/>
    <property type="match status" value="2"/>
</dbReference>
<name>F0S7B4_PSESL</name>
<dbReference type="eggNOG" id="COG0419">
    <property type="taxonomic scope" value="Bacteria"/>
</dbReference>
<dbReference type="Pfam" id="PF13558">
    <property type="entry name" value="SbcC_Walker_B"/>
    <property type="match status" value="1"/>
</dbReference>
<dbReference type="STRING" id="762903.Pedsa_0560"/>
<feature type="domain" description="Rad50/SbcC-type AAA" evidence="2">
    <location>
        <begin position="5"/>
        <end position="218"/>
    </location>
</feature>
<dbReference type="Pfam" id="PF13476">
    <property type="entry name" value="AAA_23"/>
    <property type="match status" value="1"/>
</dbReference>
<dbReference type="PANTHER" id="PTHR32114">
    <property type="entry name" value="ABC TRANSPORTER ABCH.3"/>
    <property type="match status" value="1"/>
</dbReference>
<dbReference type="RefSeq" id="WP_013631642.1">
    <property type="nucleotide sequence ID" value="NC_015177.1"/>
</dbReference>
<feature type="coiled-coil region" evidence="1">
    <location>
        <begin position="375"/>
        <end position="402"/>
    </location>
</feature>
<feature type="coiled-coil region" evidence="1">
    <location>
        <begin position="524"/>
        <end position="794"/>
    </location>
</feature>
<evidence type="ECO:0000256" key="1">
    <source>
        <dbReference type="SAM" id="Coils"/>
    </source>
</evidence>
<protein>
    <submittedName>
        <fullName evidence="3">SMC domain protein</fullName>
    </submittedName>
</protein>
<evidence type="ECO:0000259" key="2">
    <source>
        <dbReference type="Pfam" id="PF13476"/>
    </source>
</evidence>
<keyword evidence="1" id="KW-0175">Coiled coil</keyword>
<reference evidence="3 4" key="1">
    <citation type="journal article" date="2011" name="Stand. Genomic Sci.">
        <title>Complete genome sequence of the gliding, heparinolytic Pedobacter saltans type strain (113).</title>
        <authorList>
            <person name="Liolios K."/>
            <person name="Sikorski J."/>
            <person name="Lu M."/>
            <person name="Nolan M."/>
            <person name="Lapidus A."/>
            <person name="Lucas S."/>
            <person name="Hammon N."/>
            <person name="Deshpande S."/>
            <person name="Cheng J.F."/>
            <person name="Tapia R."/>
            <person name="Han C."/>
            <person name="Goodwin L."/>
            <person name="Pitluck S."/>
            <person name="Huntemann M."/>
            <person name="Ivanova N."/>
            <person name="Pagani I."/>
            <person name="Mavromatis K."/>
            <person name="Ovchinikova G."/>
            <person name="Pati A."/>
            <person name="Chen A."/>
            <person name="Palaniappan K."/>
            <person name="Land M."/>
            <person name="Hauser L."/>
            <person name="Brambilla E.M."/>
            <person name="Kotsyurbenko O."/>
            <person name="Rohde M."/>
            <person name="Tindall B.J."/>
            <person name="Abt B."/>
            <person name="Goker M."/>
            <person name="Detter J.C."/>
            <person name="Woyke T."/>
            <person name="Bristow J."/>
            <person name="Eisen J.A."/>
            <person name="Markowitz V."/>
            <person name="Hugenholtz P."/>
            <person name="Klenk H.P."/>
            <person name="Kyrpides N.C."/>
        </authorList>
    </citation>
    <scope>NUCLEOTIDE SEQUENCE [LARGE SCALE GENOMIC DNA]</scope>
    <source>
        <strain evidence="4">ATCC 51119 / DSM 12145 / JCM 21818 / LMG 10337 / NBRC 100064 / NCIMB 13643</strain>
    </source>
</reference>
<dbReference type="GO" id="GO:0006302">
    <property type="term" value="P:double-strand break repair"/>
    <property type="evidence" value="ECO:0007669"/>
    <property type="project" value="InterPro"/>
</dbReference>
<dbReference type="InterPro" id="IPR027417">
    <property type="entry name" value="P-loop_NTPase"/>
</dbReference>
<dbReference type="AlphaFoldDB" id="F0S7B4"/>
<dbReference type="EMBL" id="CP002545">
    <property type="protein sequence ID" value="ADY51139.1"/>
    <property type="molecule type" value="Genomic_DNA"/>
</dbReference>
<dbReference type="InterPro" id="IPR038729">
    <property type="entry name" value="Rad50/SbcC_AAA"/>
</dbReference>
<sequence length="1023" mass="118487">MIPVSLTIKGLYSYQKEQTIDFSKLLEGQLFGIFGAVGSGKSSILEAISYALYGDTERLNRTDNRSYNMMNLRSNELLIDFTFVNYDTFTYRFVVRGKRNSKNHEKVGTLERTSYKQVNGLWEPLDGANGEQVIGLSYDNFRRTIIIPQGKFQEFLQLGDKDRTVMLREIFQLEKYEFFYQAASLEKRNNEHIQRLTGELANYNTVTLEEIEASKERLNVLSNAVKDTKANLDNKVLLLQAMEKLKLSYQEYQSYGLQVQELHDRKNYFEELKASIARFNFCMLHFRADLLQHAKLKQDRGQLDQDLSLLIKSLDDINKKLIINQEKYDLLKRDFDQLDNWKLKIGDYDRSIAVRKLDTDLLELQQRIAKGQAILDDKEGEKLKLSEQVEQLAAEIKKRNQELPDYGLLSQLRQWYLTNRHLKNTLLLDEQDYEKAKQKVQENTKLLDEISFESVLINNEIKSGVSLKLIRDLLENVALEEQNASAKLTHYQLQLKLGEFSSHLHLGNACPLCGSLEHPQILQAEDVQLEFESIQKDIEALKIKKKTLDGLLLKVSSLELSLEKSREIEEKALQKQKNSLAALQEHQKSFVWGGFKPDDEAKLDELEQNAKKEKEYITALENSLEQKRASAKEVEGVLLKYKTALDKLQLDYREKSGQVSLLKQQIQEQHLSVLSQFSLEELQAEKLLLEQRIADVQQNHDQLKLEIEAFNNQIISLKERINALEERRRTLEKEYLHLEQAFEVKLKESGFGTLEEVRVILNQNLNIPALEKELQDYQLKLYNAEQNYQRLSKELENQAFDENQFVQLKTEVAELQSAFQKQHEEQIREQVFLKNQEAGLQKKTALLNELGSLQLRGQNIDQLKNLFRSSGFVNYISSFYLNQLCAAANERFYKLSKQQLKLELSDKNDFLIRDYLNDGKLRSVKTLSGGQTFQASLSLALALAESVQKQNKSEQNFFFLDEGFGSLDKEALQTAFETLKSLRKENRIVGVISHVEDLQQEIDVFLQVKNDSAEGSLIKGNWE</sequence>
<dbReference type="OrthoDB" id="9795626at2"/>
<proteinExistence type="predicted"/>
<dbReference type="Gene3D" id="3.40.50.300">
    <property type="entry name" value="P-loop containing nucleotide triphosphate hydrolases"/>
    <property type="match status" value="2"/>
</dbReference>
<reference evidence="4" key="2">
    <citation type="submission" date="2011-02" db="EMBL/GenBank/DDBJ databases">
        <title>The complete genome of Pedobacter saltans DSM 12145.</title>
        <authorList>
            <consortium name="US DOE Joint Genome Institute (JGI-PGF)"/>
            <person name="Lucas S."/>
            <person name="Copeland A."/>
            <person name="Lapidus A."/>
            <person name="Bruce D."/>
            <person name="Goodwin L."/>
            <person name="Pitluck S."/>
            <person name="Kyrpides N."/>
            <person name="Mavromatis K."/>
            <person name="Pagani I."/>
            <person name="Ivanova N."/>
            <person name="Ovchinnikova G."/>
            <person name="Lu M."/>
            <person name="Detter J.C."/>
            <person name="Han C."/>
            <person name="Land M."/>
            <person name="Hauser L."/>
            <person name="Markowitz V."/>
            <person name="Cheng J.-F."/>
            <person name="Hugenholtz P."/>
            <person name="Woyke T."/>
            <person name="Wu D."/>
            <person name="Tindall B."/>
            <person name="Pomrenke H.G."/>
            <person name="Brambilla E."/>
            <person name="Klenk H.-P."/>
            <person name="Eisen J.A."/>
        </authorList>
    </citation>
    <scope>NUCLEOTIDE SEQUENCE [LARGE SCALE GENOMIC DNA]</scope>
    <source>
        <strain evidence="4">ATCC 51119 / DSM 12145 / JCM 21818 / LMG 10337 / NBRC 100064 / NCIMB 13643</strain>
    </source>
</reference>
<dbReference type="HOGENOM" id="CLU_004785_1_2_10"/>
<dbReference type="PANTHER" id="PTHR32114:SF2">
    <property type="entry name" value="ABC TRANSPORTER ABCH.3"/>
    <property type="match status" value="1"/>
</dbReference>
<organism evidence="3 4">
    <name type="scientific">Pseudopedobacter saltans (strain ATCC 51119 / DSM 12145 / JCM 21818 / CCUG 39354 / LMG 10337 / NBRC 100064 / NCIMB 13643)</name>
    <name type="common">Pedobacter saltans</name>
    <dbReference type="NCBI Taxonomy" id="762903"/>
    <lineage>
        <taxon>Bacteria</taxon>
        <taxon>Pseudomonadati</taxon>
        <taxon>Bacteroidota</taxon>
        <taxon>Sphingobacteriia</taxon>
        <taxon>Sphingobacteriales</taxon>
        <taxon>Sphingobacteriaceae</taxon>
        <taxon>Pseudopedobacter</taxon>
    </lineage>
</organism>
<dbReference type="Proteomes" id="UP000000310">
    <property type="component" value="Chromosome"/>
</dbReference>
<dbReference type="GO" id="GO:0016887">
    <property type="term" value="F:ATP hydrolysis activity"/>
    <property type="evidence" value="ECO:0007669"/>
    <property type="project" value="InterPro"/>
</dbReference>
<evidence type="ECO:0000313" key="4">
    <source>
        <dbReference type="Proteomes" id="UP000000310"/>
    </source>
</evidence>
<keyword evidence="4" id="KW-1185">Reference proteome</keyword>
<accession>F0S7B4</accession>